<dbReference type="Proteomes" id="UP000828390">
    <property type="component" value="Unassembled WGS sequence"/>
</dbReference>
<organism evidence="1 2">
    <name type="scientific">Dreissena polymorpha</name>
    <name type="common">Zebra mussel</name>
    <name type="synonym">Mytilus polymorpha</name>
    <dbReference type="NCBI Taxonomy" id="45954"/>
    <lineage>
        <taxon>Eukaryota</taxon>
        <taxon>Metazoa</taxon>
        <taxon>Spiralia</taxon>
        <taxon>Lophotrochozoa</taxon>
        <taxon>Mollusca</taxon>
        <taxon>Bivalvia</taxon>
        <taxon>Autobranchia</taxon>
        <taxon>Heteroconchia</taxon>
        <taxon>Euheterodonta</taxon>
        <taxon>Imparidentia</taxon>
        <taxon>Neoheterodontei</taxon>
        <taxon>Myida</taxon>
        <taxon>Dreissenoidea</taxon>
        <taxon>Dreissenidae</taxon>
        <taxon>Dreissena</taxon>
    </lineage>
</organism>
<dbReference type="AlphaFoldDB" id="A0A9D4QP58"/>
<reference evidence="1" key="2">
    <citation type="submission" date="2020-11" db="EMBL/GenBank/DDBJ databases">
        <authorList>
            <person name="McCartney M.A."/>
            <person name="Auch B."/>
            <person name="Kono T."/>
            <person name="Mallez S."/>
            <person name="Becker A."/>
            <person name="Gohl D.M."/>
            <person name="Silverstein K.A.T."/>
            <person name="Koren S."/>
            <person name="Bechman K.B."/>
            <person name="Herman A."/>
            <person name="Abrahante J.E."/>
            <person name="Garbe J."/>
        </authorList>
    </citation>
    <scope>NUCLEOTIDE SEQUENCE</scope>
    <source>
        <strain evidence="1">Duluth1</strain>
        <tissue evidence="1">Whole animal</tissue>
    </source>
</reference>
<evidence type="ECO:0000313" key="1">
    <source>
        <dbReference type="EMBL" id="KAH3837270.1"/>
    </source>
</evidence>
<sequence length="99" mass="11670">MFGNDDFKILVKQFEKHLLTSAECLNEYRQYKNLVSGSYKTETLEAITRTIITKYHDEFPNITIFLRCCTVIRMNSVKRLLNTKQDCDKTPNQDEQQNS</sequence>
<accession>A0A9D4QP58</accession>
<gene>
    <name evidence="1" type="ORF">DPMN_110654</name>
</gene>
<evidence type="ECO:0000313" key="2">
    <source>
        <dbReference type="Proteomes" id="UP000828390"/>
    </source>
</evidence>
<protein>
    <submittedName>
        <fullName evidence="1">Uncharacterized protein</fullName>
    </submittedName>
</protein>
<proteinExistence type="predicted"/>
<reference evidence="1" key="1">
    <citation type="journal article" date="2019" name="bioRxiv">
        <title>The Genome of the Zebra Mussel, Dreissena polymorpha: A Resource for Invasive Species Research.</title>
        <authorList>
            <person name="McCartney M.A."/>
            <person name="Auch B."/>
            <person name="Kono T."/>
            <person name="Mallez S."/>
            <person name="Zhang Y."/>
            <person name="Obille A."/>
            <person name="Becker A."/>
            <person name="Abrahante J.E."/>
            <person name="Garbe J."/>
            <person name="Badalamenti J.P."/>
            <person name="Herman A."/>
            <person name="Mangelson H."/>
            <person name="Liachko I."/>
            <person name="Sullivan S."/>
            <person name="Sone E.D."/>
            <person name="Koren S."/>
            <person name="Silverstein K.A.T."/>
            <person name="Beckman K.B."/>
            <person name="Gohl D.M."/>
        </authorList>
    </citation>
    <scope>NUCLEOTIDE SEQUENCE</scope>
    <source>
        <strain evidence="1">Duluth1</strain>
        <tissue evidence="1">Whole animal</tissue>
    </source>
</reference>
<dbReference type="EMBL" id="JAIWYP010000004">
    <property type="protein sequence ID" value="KAH3837270.1"/>
    <property type="molecule type" value="Genomic_DNA"/>
</dbReference>
<name>A0A9D4QP58_DREPO</name>
<comment type="caution">
    <text evidence="1">The sequence shown here is derived from an EMBL/GenBank/DDBJ whole genome shotgun (WGS) entry which is preliminary data.</text>
</comment>
<keyword evidence="2" id="KW-1185">Reference proteome</keyword>